<protein>
    <submittedName>
        <fullName evidence="1">Uncharacterized protein</fullName>
    </submittedName>
</protein>
<accession>A0A4R4IV07</accession>
<comment type="caution">
    <text evidence="1">The sequence shown here is derived from an EMBL/GenBank/DDBJ whole genome shotgun (WGS) entry which is preliminary data.</text>
</comment>
<sequence>MKPTNRRSNLSFILHIEHKRTTLNNALHPRYIALQLRAAKADPTGFVQSLSERVTLDEVQRVSKNT</sequence>
<name>A0A4R4IV07_PHOLU</name>
<evidence type="ECO:0000313" key="2">
    <source>
        <dbReference type="Proteomes" id="UP000295550"/>
    </source>
</evidence>
<organism evidence="1 2">
    <name type="scientific">Photorhabdus luminescens subsp. mexicana</name>
    <dbReference type="NCBI Taxonomy" id="2100167"/>
    <lineage>
        <taxon>Bacteria</taxon>
        <taxon>Pseudomonadati</taxon>
        <taxon>Pseudomonadota</taxon>
        <taxon>Gammaproteobacteria</taxon>
        <taxon>Enterobacterales</taxon>
        <taxon>Morganellaceae</taxon>
        <taxon>Photorhabdus</taxon>
    </lineage>
</organism>
<reference evidence="1 2" key="1">
    <citation type="journal article" date="2019" name="Int. J. Syst. Evol. Microbiol.">
        <title>Photorhabdus khanii subsp. guanajuatensis subsp. nov., isolated from Heterorhabditis atacamensis, and Photorhabdus luminescens subsp. mexicana subsp. nov., isolated from Heterorhabditis mexicana entomopathogenic nematodes.</title>
        <authorList>
            <person name="Machado R.A.R."/>
            <person name="Bruno P."/>
            <person name="Arce C.C.M."/>
            <person name="Liechti N."/>
            <person name="Kohler A."/>
            <person name="Bernal J."/>
            <person name="Bruggmann R."/>
            <person name="Turlings T.C.J."/>
        </authorList>
    </citation>
    <scope>NUCLEOTIDE SEQUENCE [LARGE SCALE GENOMIC DNA]</scope>
    <source>
        <strain evidence="1 2">MEX47-22</strain>
    </source>
</reference>
<dbReference type="AlphaFoldDB" id="A0A4R4IV07"/>
<dbReference type="Proteomes" id="UP000295550">
    <property type="component" value="Unassembled WGS sequence"/>
</dbReference>
<evidence type="ECO:0000313" key="1">
    <source>
        <dbReference type="EMBL" id="TDB44069.1"/>
    </source>
</evidence>
<proteinExistence type="predicted"/>
<dbReference type="EMBL" id="PUJX01000043">
    <property type="protein sequence ID" value="TDB44069.1"/>
    <property type="molecule type" value="Genomic_DNA"/>
</dbReference>
<gene>
    <name evidence="1" type="ORF">C5468_23180</name>
</gene>